<evidence type="ECO:0000256" key="2">
    <source>
        <dbReference type="RuleBase" id="RU003749"/>
    </source>
</evidence>
<feature type="domain" description="STAS" evidence="3">
    <location>
        <begin position="1"/>
        <end position="92"/>
    </location>
</feature>
<dbReference type="PANTHER" id="PTHR33495:SF2">
    <property type="entry name" value="ANTI-SIGMA FACTOR ANTAGONIST TM_1081-RELATED"/>
    <property type="match status" value="1"/>
</dbReference>
<protein>
    <recommendedName>
        <fullName evidence="2">Anti-sigma factor antagonist</fullName>
    </recommendedName>
</protein>
<dbReference type="InterPro" id="IPR002645">
    <property type="entry name" value="STAS_dom"/>
</dbReference>
<dbReference type="EMBL" id="JBHSFE010000029">
    <property type="protein sequence ID" value="MFC4612032.1"/>
    <property type="molecule type" value="Genomic_DNA"/>
</dbReference>
<sequence length="127" mass="13408">MTLSVDTVGDRVVVTVSGELDLESAQVLQQTLSDALDHAAGGLELDLAGVDFCDCSALNALLRVRHRALQTSKSLILCATSPAVERLLDLTSTLPLFTTGDGAAEHLAAPSKAAYTKAGRSGRFRRR</sequence>
<dbReference type="Gene3D" id="3.30.750.24">
    <property type="entry name" value="STAS domain"/>
    <property type="match status" value="1"/>
</dbReference>
<evidence type="ECO:0000256" key="1">
    <source>
        <dbReference type="ARBA" id="ARBA00009013"/>
    </source>
</evidence>
<dbReference type="Proteomes" id="UP001595993">
    <property type="component" value="Unassembled WGS sequence"/>
</dbReference>
<dbReference type="PROSITE" id="PS50801">
    <property type="entry name" value="STAS"/>
    <property type="match status" value="1"/>
</dbReference>
<reference evidence="5" key="1">
    <citation type="journal article" date="2019" name="Int. J. Syst. Evol. Microbiol.">
        <title>The Global Catalogue of Microorganisms (GCM) 10K type strain sequencing project: providing services to taxonomists for standard genome sequencing and annotation.</title>
        <authorList>
            <consortium name="The Broad Institute Genomics Platform"/>
            <consortium name="The Broad Institute Genome Sequencing Center for Infectious Disease"/>
            <person name="Wu L."/>
            <person name="Ma J."/>
        </authorList>
    </citation>
    <scope>NUCLEOTIDE SEQUENCE [LARGE SCALE GENOMIC DNA]</scope>
    <source>
        <strain evidence="5">CGMCC 4.7139</strain>
    </source>
</reference>
<dbReference type="Pfam" id="PF01740">
    <property type="entry name" value="STAS"/>
    <property type="match status" value="1"/>
</dbReference>
<dbReference type="InterPro" id="IPR036513">
    <property type="entry name" value="STAS_dom_sf"/>
</dbReference>
<name>A0ABV9GDN8_9ACTN</name>
<dbReference type="CDD" id="cd07043">
    <property type="entry name" value="STAS_anti-anti-sigma_factors"/>
    <property type="match status" value="1"/>
</dbReference>
<dbReference type="NCBIfam" id="TIGR00377">
    <property type="entry name" value="ant_ant_sig"/>
    <property type="match status" value="1"/>
</dbReference>
<proteinExistence type="inferred from homology"/>
<comment type="similarity">
    <text evidence="1 2">Belongs to the anti-sigma-factor antagonist family.</text>
</comment>
<organism evidence="4 5">
    <name type="scientific">Streptomyces maoxianensis</name>
    <dbReference type="NCBI Taxonomy" id="1459942"/>
    <lineage>
        <taxon>Bacteria</taxon>
        <taxon>Bacillati</taxon>
        <taxon>Actinomycetota</taxon>
        <taxon>Actinomycetes</taxon>
        <taxon>Kitasatosporales</taxon>
        <taxon>Streptomycetaceae</taxon>
        <taxon>Streptomyces</taxon>
    </lineage>
</organism>
<evidence type="ECO:0000313" key="4">
    <source>
        <dbReference type="EMBL" id="MFC4612032.1"/>
    </source>
</evidence>
<dbReference type="InterPro" id="IPR003658">
    <property type="entry name" value="Anti-sigma_ant"/>
</dbReference>
<evidence type="ECO:0000313" key="5">
    <source>
        <dbReference type="Proteomes" id="UP001595993"/>
    </source>
</evidence>
<dbReference type="SUPFAM" id="SSF52091">
    <property type="entry name" value="SpoIIaa-like"/>
    <property type="match status" value="1"/>
</dbReference>
<comment type="caution">
    <text evidence="4">The sequence shown here is derived from an EMBL/GenBank/DDBJ whole genome shotgun (WGS) entry which is preliminary data.</text>
</comment>
<gene>
    <name evidence="4" type="ORF">ACFO9E_30335</name>
</gene>
<dbReference type="PANTHER" id="PTHR33495">
    <property type="entry name" value="ANTI-SIGMA FACTOR ANTAGONIST TM_1081-RELATED-RELATED"/>
    <property type="match status" value="1"/>
</dbReference>
<evidence type="ECO:0000259" key="3">
    <source>
        <dbReference type="PROSITE" id="PS50801"/>
    </source>
</evidence>
<accession>A0ABV9GDN8</accession>
<dbReference type="RefSeq" id="WP_381201774.1">
    <property type="nucleotide sequence ID" value="NZ_JBHSFE010000029.1"/>
</dbReference>
<keyword evidence="5" id="KW-1185">Reference proteome</keyword>